<dbReference type="Proteomes" id="UP000306037">
    <property type="component" value="Unassembled WGS sequence"/>
</dbReference>
<accession>A0A4U2MGK0</accession>
<comment type="caution">
    <text evidence="1">The sequence shown here is derived from an EMBL/GenBank/DDBJ whole genome shotgun (WGS) entry which is preliminary data.</text>
</comment>
<dbReference type="EMBL" id="SZOM01000324">
    <property type="protein sequence ID" value="TKH09868.1"/>
    <property type="molecule type" value="Genomic_DNA"/>
</dbReference>
<reference evidence="1 2" key="1">
    <citation type="journal article" date="2019" name="Environ. Microbiol.">
        <title>An active ?-lactamase is a part of an orchestrated cell wall stress resistance network of Bacillus subtilis and related rhizosphere species.</title>
        <authorList>
            <person name="Bucher T."/>
            <person name="Keren-Paz A."/>
            <person name="Hausser J."/>
            <person name="Olender T."/>
            <person name="Cytryn E."/>
            <person name="Kolodkin-Gal I."/>
        </authorList>
    </citation>
    <scope>NUCLEOTIDE SEQUENCE [LARGE SCALE GENOMIC DNA]</scope>
    <source>
        <strain evidence="1 2">I71</strain>
    </source>
</reference>
<evidence type="ECO:0000313" key="2">
    <source>
        <dbReference type="Proteomes" id="UP000306037"/>
    </source>
</evidence>
<sequence length="247" mass="28549">MQPIKQVALTCITHDPTGSLLSTIKELKEELLNLNYDKKYLTISNVTPKEIVKELEECNFHINIVEKSGVGNARRDCLKFVSNNDHDYYYYHYCDFDRLLTWMKEYPTELNSFIQNIVDVDYLIIGRTEKALQTHPEEWQVTETVSNKIMSLQLGKQVDITAGSCALSKRAVNYIIKYSKCRMTDGEWPMIIKEFTDFKIGYIAVDGLKYVNSLNQDNIIDPIKAWSTRLELSYAISQSILNLTKAH</sequence>
<evidence type="ECO:0000313" key="1">
    <source>
        <dbReference type="EMBL" id="TKH09868.1"/>
    </source>
</evidence>
<dbReference type="AlphaFoldDB" id="A0A4U2MGK0"/>
<gene>
    <name evidence="1" type="ORF">FC694_27405</name>
</gene>
<dbReference type="RefSeq" id="WP_137053682.1">
    <property type="nucleotide sequence ID" value="NZ_SZOM01000324.1"/>
</dbReference>
<proteinExistence type="predicted"/>
<organism evidence="1 2">
    <name type="scientific">Bacillus wiedmannii</name>
    <dbReference type="NCBI Taxonomy" id="1890302"/>
    <lineage>
        <taxon>Bacteria</taxon>
        <taxon>Bacillati</taxon>
        <taxon>Bacillota</taxon>
        <taxon>Bacilli</taxon>
        <taxon>Bacillales</taxon>
        <taxon>Bacillaceae</taxon>
        <taxon>Bacillus</taxon>
        <taxon>Bacillus cereus group</taxon>
    </lineage>
</organism>
<name>A0A4U2MGK0_9BACI</name>
<evidence type="ECO:0008006" key="3">
    <source>
        <dbReference type="Google" id="ProtNLM"/>
    </source>
</evidence>
<protein>
    <recommendedName>
        <fullName evidence="3">Glycosyltransferase family 2 protein</fullName>
    </recommendedName>
</protein>